<proteinExistence type="predicted"/>
<keyword evidence="2" id="KW-1185">Reference proteome</keyword>
<comment type="caution">
    <text evidence="1">The sequence shown here is derived from an EMBL/GenBank/DDBJ whole genome shotgun (WGS) entry which is preliminary data.</text>
</comment>
<name>A0ABT9J477_9BACL</name>
<dbReference type="EMBL" id="JAVAMP010000013">
    <property type="protein sequence ID" value="MDP5276363.1"/>
    <property type="molecule type" value="Genomic_DNA"/>
</dbReference>
<gene>
    <name evidence="1" type="ORF">Q5Y73_19915</name>
</gene>
<evidence type="ECO:0000313" key="1">
    <source>
        <dbReference type="EMBL" id="MDP5276363.1"/>
    </source>
</evidence>
<dbReference type="Proteomes" id="UP001231941">
    <property type="component" value="Unassembled WGS sequence"/>
</dbReference>
<protein>
    <submittedName>
        <fullName evidence="1">Uncharacterized protein</fullName>
    </submittedName>
</protein>
<organism evidence="1 2">
    <name type="scientific">Chengkuizengella axinellae</name>
    <dbReference type="NCBI Taxonomy" id="3064388"/>
    <lineage>
        <taxon>Bacteria</taxon>
        <taxon>Bacillati</taxon>
        <taxon>Bacillota</taxon>
        <taxon>Bacilli</taxon>
        <taxon>Bacillales</taxon>
        <taxon>Paenibacillaceae</taxon>
        <taxon>Chengkuizengella</taxon>
    </lineage>
</organism>
<accession>A0ABT9J477</accession>
<sequence length="183" mass="19973">MGVFDESKCDCCVCPMQCVLKELVGLNAGDVGIITPTFVNDNLIINNAKYFTAFTTFGSIPISQVTLAATFDPTIPVEINKPIKKSKGECACCEDPITNLAKSQIGEIVEIEFVGPELFSSTRVEIIDVQEGIVIGRNFGNPNETDFLSSCAITRITPFNQQQINNQPRFSSFLQLKESPPAT</sequence>
<dbReference type="RefSeq" id="WP_305993666.1">
    <property type="nucleotide sequence ID" value="NZ_JAVAMP010000013.1"/>
</dbReference>
<reference evidence="1 2" key="1">
    <citation type="submission" date="2023-08" db="EMBL/GenBank/DDBJ databases">
        <authorList>
            <person name="Park J.-S."/>
        </authorList>
    </citation>
    <scope>NUCLEOTIDE SEQUENCE [LARGE SCALE GENOMIC DNA]</scope>
    <source>
        <strain evidence="1 2">2205SS18-9</strain>
    </source>
</reference>
<evidence type="ECO:0000313" key="2">
    <source>
        <dbReference type="Proteomes" id="UP001231941"/>
    </source>
</evidence>